<dbReference type="AlphaFoldDB" id="A0A5J5CPU0"/>
<keyword evidence="1" id="KW-0472">Membrane</keyword>
<dbReference type="GO" id="GO:0006670">
    <property type="term" value="P:sphingosine metabolic process"/>
    <property type="evidence" value="ECO:0007669"/>
    <property type="project" value="TreeGrafter"/>
</dbReference>
<feature type="transmembrane region" description="Helical" evidence="1">
    <location>
        <begin position="471"/>
        <end position="492"/>
    </location>
</feature>
<name>A0A5J5CPU0_9PERO</name>
<keyword evidence="1" id="KW-1133">Transmembrane helix</keyword>
<dbReference type="PANTHER" id="PTHR14969:SF45">
    <property type="entry name" value="SPHINGOSINE-1-PHOSPHATE PHOSPHATASE 1"/>
    <property type="match status" value="1"/>
</dbReference>
<feature type="transmembrane region" description="Helical" evidence="1">
    <location>
        <begin position="344"/>
        <end position="363"/>
    </location>
</feature>
<evidence type="ECO:0000256" key="1">
    <source>
        <dbReference type="SAM" id="Phobius"/>
    </source>
</evidence>
<protein>
    <recommendedName>
        <fullName evidence="4">Phosphatidic acid phosphatase type 2/haloperoxidase domain-containing protein</fullName>
    </recommendedName>
</protein>
<dbReference type="GO" id="GO:0042392">
    <property type="term" value="F:sphingosine-1-phosphate phosphatase activity"/>
    <property type="evidence" value="ECO:0007669"/>
    <property type="project" value="TreeGrafter"/>
</dbReference>
<comment type="caution">
    <text evidence="2">The sequence shown here is derived from an EMBL/GenBank/DDBJ whole genome shotgun (WGS) entry which is preliminary data.</text>
</comment>
<dbReference type="GO" id="GO:0005789">
    <property type="term" value="C:endoplasmic reticulum membrane"/>
    <property type="evidence" value="ECO:0007669"/>
    <property type="project" value="TreeGrafter"/>
</dbReference>
<proteinExistence type="predicted"/>
<dbReference type="EMBL" id="VOFY01000020">
    <property type="protein sequence ID" value="KAA8582400.1"/>
    <property type="molecule type" value="Genomic_DNA"/>
</dbReference>
<reference evidence="2 3" key="1">
    <citation type="submission" date="2019-08" db="EMBL/GenBank/DDBJ databases">
        <title>A chromosome-level genome assembly, high-density linkage maps, and genome scans reveal the genomic architecture of hybrid incompatibilities underlying speciation via character displacement in darters (Percidae: Etheostominae).</title>
        <authorList>
            <person name="Moran R.L."/>
            <person name="Catchen J.M."/>
            <person name="Fuller R.C."/>
        </authorList>
    </citation>
    <scope>NUCLEOTIDE SEQUENCE [LARGE SCALE GENOMIC DNA]</scope>
    <source>
        <strain evidence="2">EspeVRDwgs_2016</strain>
        <tissue evidence="2">Muscle</tissue>
    </source>
</reference>
<keyword evidence="1" id="KW-0812">Transmembrane</keyword>
<evidence type="ECO:0000313" key="3">
    <source>
        <dbReference type="Proteomes" id="UP000327493"/>
    </source>
</evidence>
<evidence type="ECO:0000313" key="2">
    <source>
        <dbReference type="EMBL" id="KAA8582400.1"/>
    </source>
</evidence>
<organism evidence="2 3">
    <name type="scientific">Etheostoma spectabile</name>
    <name type="common">orangethroat darter</name>
    <dbReference type="NCBI Taxonomy" id="54343"/>
    <lineage>
        <taxon>Eukaryota</taxon>
        <taxon>Metazoa</taxon>
        <taxon>Chordata</taxon>
        <taxon>Craniata</taxon>
        <taxon>Vertebrata</taxon>
        <taxon>Euteleostomi</taxon>
        <taxon>Actinopterygii</taxon>
        <taxon>Neopterygii</taxon>
        <taxon>Teleostei</taxon>
        <taxon>Neoteleostei</taxon>
        <taxon>Acanthomorphata</taxon>
        <taxon>Eupercaria</taxon>
        <taxon>Perciformes</taxon>
        <taxon>Percoidei</taxon>
        <taxon>Percidae</taxon>
        <taxon>Etheostomatinae</taxon>
        <taxon>Etheostoma</taxon>
    </lineage>
</organism>
<keyword evidence="3" id="KW-1185">Reference proteome</keyword>
<feature type="transmembrane region" description="Helical" evidence="1">
    <location>
        <begin position="187"/>
        <end position="212"/>
    </location>
</feature>
<feature type="transmembrane region" description="Helical" evidence="1">
    <location>
        <begin position="375"/>
        <end position="394"/>
    </location>
</feature>
<feature type="transmembrane region" description="Helical" evidence="1">
    <location>
        <begin position="406"/>
        <end position="428"/>
    </location>
</feature>
<gene>
    <name evidence="2" type="ORF">FQN60_009140</name>
</gene>
<evidence type="ECO:0008006" key="4">
    <source>
        <dbReference type="Google" id="ProtNLM"/>
    </source>
</evidence>
<accession>A0A5J5CPU0</accession>
<dbReference type="PANTHER" id="PTHR14969">
    <property type="entry name" value="SPHINGOSINE-1-PHOSPHATE PHOSPHOHYDROLASE"/>
    <property type="match status" value="1"/>
</dbReference>
<feature type="transmembrane region" description="Helical" evidence="1">
    <location>
        <begin position="314"/>
        <end position="332"/>
    </location>
</feature>
<dbReference type="Proteomes" id="UP000327493">
    <property type="component" value="Chromosome 20"/>
</dbReference>
<sequence>MSGRNIWTRVTDLSEKKHALAAALGLEGRAGKRERWKYPRIPPDYIIDFGQRYNRMKKYNMTLPDAILAFKLLDMACLDQKSRRLALTACTELKFSSMKSALIRISGGKTTGSLNGIEMNQDVAFFTQQRPQGRGRRNATWQSGQLRQPLLGTNPLEKFETQALFGTKVISVGPGTYSEAGAKQLQLAYPFSLGFCLAPCWCLLVCVSRIYMGMHSVLDRWMALRQQFQCAGRPPRQTLEGNSTSETLFKGFLWPLAVGPDLSHHMHICRLPSRVSLRNVMKMLTVHQFSSESAMRTSLEWLSRRCWPAVREDVIAGVLYSGLILLVFLPLLDLIDGFNLTCRYAPLIIICLHLGLGLFSFTLDTWSTSRGDTAQILGTGAGVALASHVNHYLGLMPDPTPDQLPFALPGLSAGLAGAAVLRLVLGVLVLMATRALMKAVTIPLVCRVFGVPSTDVRKARQHMEVELPYRYLVYGAVGFNVLFLVPFLFSCIRLS</sequence>